<feature type="compositionally biased region" description="Low complexity" evidence="1">
    <location>
        <begin position="37"/>
        <end position="58"/>
    </location>
</feature>
<dbReference type="WBParaSite" id="Pan_g9751.t1">
    <property type="protein sequence ID" value="Pan_g9751.t1"/>
    <property type="gene ID" value="Pan_g9751"/>
</dbReference>
<evidence type="ECO:0000313" key="3">
    <source>
        <dbReference type="Proteomes" id="UP000492821"/>
    </source>
</evidence>
<keyword evidence="3" id="KW-1185">Reference proteome</keyword>
<keyword evidence="2" id="KW-1133">Transmembrane helix</keyword>
<reference evidence="3" key="1">
    <citation type="journal article" date="2013" name="Genetics">
        <title>The draft genome and transcriptome of Panagrellus redivivus are shaped by the harsh demands of a free-living lifestyle.</title>
        <authorList>
            <person name="Srinivasan J."/>
            <person name="Dillman A.R."/>
            <person name="Macchietto M.G."/>
            <person name="Heikkinen L."/>
            <person name="Lakso M."/>
            <person name="Fracchia K.M."/>
            <person name="Antoshechkin I."/>
            <person name="Mortazavi A."/>
            <person name="Wong G."/>
            <person name="Sternberg P.W."/>
        </authorList>
    </citation>
    <scope>NUCLEOTIDE SEQUENCE [LARGE SCALE GENOMIC DNA]</scope>
    <source>
        <strain evidence="3">MT8872</strain>
    </source>
</reference>
<sequence length="173" mass="19247">MLGCVFPWTVLQLVIIAILFSACSKKKPQNRRPPPGASARSARSGASAQNGSRSGSAQPNSNMRSAPSRSSAQKSGRPDSKEKYKGKKRISSQMKTPESKSGIPDDDYGEVAEPTTSAKKRREAELEREKRDKIKKGFYQENSDEDDTLEPIKSLKQEQTEESTKKSSKKRRR</sequence>
<feature type="transmembrane region" description="Helical" evidence="2">
    <location>
        <begin position="6"/>
        <end position="23"/>
    </location>
</feature>
<proteinExistence type="predicted"/>
<accession>A0A7E4WCS8</accession>
<evidence type="ECO:0000256" key="1">
    <source>
        <dbReference type="SAM" id="MobiDB-lite"/>
    </source>
</evidence>
<keyword evidence="2" id="KW-0812">Transmembrane</keyword>
<dbReference type="Proteomes" id="UP000492821">
    <property type="component" value="Unassembled WGS sequence"/>
</dbReference>
<reference evidence="4" key="2">
    <citation type="submission" date="2020-10" db="UniProtKB">
        <authorList>
            <consortium name="WormBaseParasite"/>
        </authorList>
    </citation>
    <scope>IDENTIFICATION</scope>
</reference>
<protein>
    <submittedName>
        <fullName evidence="4">DUF4604 domain-containing protein</fullName>
    </submittedName>
</protein>
<name>A0A7E4WCS8_PANRE</name>
<keyword evidence="2" id="KW-0472">Membrane</keyword>
<feature type="region of interest" description="Disordered" evidence="1">
    <location>
        <begin position="25"/>
        <end position="173"/>
    </location>
</feature>
<dbReference type="AlphaFoldDB" id="A0A7E4WCS8"/>
<feature type="compositionally biased region" description="Polar residues" evidence="1">
    <location>
        <begin position="59"/>
        <end position="74"/>
    </location>
</feature>
<feature type="compositionally biased region" description="Basic and acidic residues" evidence="1">
    <location>
        <begin position="122"/>
        <end position="132"/>
    </location>
</feature>
<feature type="compositionally biased region" description="Basic and acidic residues" evidence="1">
    <location>
        <begin position="153"/>
        <end position="165"/>
    </location>
</feature>
<evidence type="ECO:0000313" key="4">
    <source>
        <dbReference type="WBParaSite" id="Pan_g9751.t1"/>
    </source>
</evidence>
<evidence type="ECO:0000256" key="2">
    <source>
        <dbReference type="SAM" id="Phobius"/>
    </source>
</evidence>
<organism evidence="3 4">
    <name type="scientific">Panagrellus redivivus</name>
    <name type="common">Microworm</name>
    <dbReference type="NCBI Taxonomy" id="6233"/>
    <lineage>
        <taxon>Eukaryota</taxon>
        <taxon>Metazoa</taxon>
        <taxon>Ecdysozoa</taxon>
        <taxon>Nematoda</taxon>
        <taxon>Chromadorea</taxon>
        <taxon>Rhabditida</taxon>
        <taxon>Tylenchina</taxon>
        <taxon>Panagrolaimomorpha</taxon>
        <taxon>Panagrolaimoidea</taxon>
        <taxon>Panagrolaimidae</taxon>
        <taxon>Panagrellus</taxon>
    </lineage>
</organism>